<dbReference type="EMBL" id="AP025739">
    <property type="protein sequence ID" value="BDI28371.1"/>
    <property type="molecule type" value="Genomic_DNA"/>
</dbReference>
<dbReference type="InterPro" id="IPR000843">
    <property type="entry name" value="HTH_LacI"/>
</dbReference>
<dbReference type="CDD" id="cd01392">
    <property type="entry name" value="HTH_LacI"/>
    <property type="match status" value="1"/>
</dbReference>
<dbReference type="SUPFAM" id="SSF47413">
    <property type="entry name" value="lambda repressor-like DNA-binding domains"/>
    <property type="match status" value="1"/>
</dbReference>
<dbReference type="Pfam" id="PF13377">
    <property type="entry name" value="Peripla_BP_3"/>
    <property type="match status" value="1"/>
</dbReference>
<dbReference type="Gene3D" id="1.10.260.40">
    <property type="entry name" value="lambda repressor-like DNA-binding domains"/>
    <property type="match status" value="1"/>
</dbReference>
<organism evidence="1 2">
    <name type="scientific">Capsulimonas corticalis</name>
    <dbReference type="NCBI Taxonomy" id="2219043"/>
    <lineage>
        <taxon>Bacteria</taxon>
        <taxon>Bacillati</taxon>
        <taxon>Armatimonadota</taxon>
        <taxon>Armatimonadia</taxon>
        <taxon>Capsulimonadales</taxon>
        <taxon>Capsulimonadaceae</taxon>
        <taxon>Capsulimonas</taxon>
    </lineage>
</organism>
<dbReference type="PANTHER" id="PTHR30146:SF155">
    <property type="entry name" value="ALANINE RACEMASE"/>
    <property type="match status" value="1"/>
</dbReference>
<dbReference type="InterPro" id="IPR046335">
    <property type="entry name" value="LacI/GalR-like_sensor"/>
</dbReference>
<dbReference type="InterPro" id="IPR010982">
    <property type="entry name" value="Lambda_DNA-bd_dom_sf"/>
</dbReference>
<dbReference type="GO" id="GO:0000976">
    <property type="term" value="F:transcription cis-regulatory region binding"/>
    <property type="evidence" value="ECO:0007669"/>
    <property type="project" value="TreeGrafter"/>
</dbReference>
<gene>
    <name evidence="1" type="ORF">CCAX7_004220</name>
</gene>
<dbReference type="CDD" id="cd06267">
    <property type="entry name" value="PBP1_LacI_sugar_binding-like"/>
    <property type="match status" value="1"/>
</dbReference>
<evidence type="ECO:0000313" key="2">
    <source>
        <dbReference type="Proteomes" id="UP000287394"/>
    </source>
</evidence>
<reference evidence="1 2" key="1">
    <citation type="journal article" date="2019" name="Int. J. Syst. Evol. Microbiol.">
        <title>Capsulimonas corticalis gen. nov., sp. nov., an aerobic capsulated bacterium, of a novel bacterial order, Capsulimonadales ord. nov., of the class Armatimonadia of the phylum Armatimonadetes.</title>
        <authorList>
            <person name="Li J."/>
            <person name="Kudo C."/>
            <person name="Tonouchi A."/>
        </authorList>
    </citation>
    <scope>NUCLEOTIDE SEQUENCE [LARGE SCALE GENOMIC DNA]</scope>
    <source>
        <strain evidence="1 2">AX-7</strain>
    </source>
</reference>
<proteinExistence type="predicted"/>
<dbReference type="GO" id="GO:0003700">
    <property type="term" value="F:DNA-binding transcription factor activity"/>
    <property type="evidence" value="ECO:0007669"/>
    <property type="project" value="TreeGrafter"/>
</dbReference>
<name>A0A402D362_9BACT</name>
<dbReference type="OrthoDB" id="1938857at2"/>
<dbReference type="PROSITE" id="PS50932">
    <property type="entry name" value="HTH_LACI_2"/>
    <property type="match status" value="1"/>
</dbReference>
<dbReference type="SUPFAM" id="SSF53822">
    <property type="entry name" value="Periplasmic binding protein-like I"/>
    <property type="match status" value="1"/>
</dbReference>
<dbReference type="Pfam" id="PF00356">
    <property type="entry name" value="LacI"/>
    <property type="match status" value="1"/>
</dbReference>
<dbReference type="AlphaFoldDB" id="A0A402D362"/>
<dbReference type="Gene3D" id="3.40.50.2300">
    <property type="match status" value="2"/>
</dbReference>
<dbReference type="PANTHER" id="PTHR30146">
    <property type="entry name" value="LACI-RELATED TRANSCRIPTIONAL REPRESSOR"/>
    <property type="match status" value="1"/>
</dbReference>
<sequence length="326" mass="36040">MATRLIDIAEKAGVSLTTASHVMRGYTKSKIKRETWDHVLKVADELGYRPNAIARSLKIQRTNTIGLYTGYGYHSLRDPFLAEVYTGIQRVCSDLHYDFLVHVDIDGKDPSEIRLRLNDGKVAGLVVHAQSGDPVVAELARIRMPAVAIADRQSMLPSVTADDADGMRQLADYLWSRGHRHIAYLTSHLELASIEARSQTITRLMAERGGRCTVLPFPRLRPAEFLTRMLSTPDHPTALCCWNDYYAYQMVGAALQTGARLPEDIAIVGFDGLLDTLLPARALVTVRVPWEDMAAEASKMLLKLLEGETLPPVTTFPVTLVAGDTA</sequence>
<accession>A0A402D362</accession>
<evidence type="ECO:0000313" key="1">
    <source>
        <dbReference type="EMBL" id="BDI28371.1"/>
    </source>
</evidence>
<dbReference type="InterPro" id="IPR028082">
    <property type="entry name" value="Peripla_BP_I"/>
</dbReference>
<dbReference type="Proteomes" id="UP000287394">
    <property type="component" value="Chromosome"/>
</dbReference>
<keyword evidence="2" id="KW-1185">Reference proteome</keyword>
<protein>
    <submittedName>
        <fullName evidence="1">LacI family transcriptional regulator</fullName>
    </submittedName>
</protein>
<dbReference type="KEGG" id="ccot:CCAX7_004220"/>
<dbReference type="RefSeq" id="WP_119323883.1">
    <property type="nucleotide sequence ID" value="NZ_AP025739.1"/>
</dbReference>
<dbReference type="SMART" id="SM00354">
    <property type="entry name" value="HTH_LACI"/>
    <property type="match status" value="1"/>
</dbReference>